<gene>
    <name evidence="4" type="ORF">MUN89_04825</name>
</gene>
<dbReference type="Proteomes" id="UP000831787">
    <property type="component" value="Chromosome"/>
</dbReference>
<name>A0ABY4EMQ0_9BACI</name>
<dbReference type="PANTHER" id="PTHR43800:SF1">
    <property type="entry name" value="PEPTIDYL-LYSINE N-ACETYLTRANSFERASE YJAB"/>
    <property type="match status" value="1"/>
</dbReference>
<reference evidence="4 5" key="1">
    <citation type="submission" date="2022-04" db="EMBL/GenBank/DDBJ databases">
        <title>Halobacillus sp. isolated from saltern.</title>
        <authorList>
            <person name="Won M."/>
            <person name="Lee C.-M."/>
            <person name="Woen H.-Y."/>
            <person name="Kwon S.-W."/>
        </authorList>
    </citation>
    <scope>NUCLEOTIDE SEQUENCE [LARGE SCALE GENOMIC DNA]</scope>
    <source>
        <strain evidence="4 5">SSBR10-3</strain>
    </source>
</reference>
<dbReference type="PROSITE" id="PS51186">
    <property type="entry name" value="GNAT"/>
    <property type="match status" value="1"/>
</dbReference>
<proteinExistence type="predicted"/>
<evidence type="ECO:0000313" key="5">
    <source>
        <dbReference type="Proteomes" id="UP000831787"/>
    </source>
</evidence>
<organism evidence="4 5">
    <name type="scientific">Halobacillus salinarum</name>
    <dbReference type="NCBI Taxonomy" id="2932257"/>
    <lineage>
        <taxon>Bacteria</taxon>
        <taxon>Bacillati</taxon>
        <taxon>Bacillota</taxon>
        <taxon>Bacilli</taxon>
        <taxon>Bacillales</taxon>
        <taxon>Bacillaceae</taxon>
        <taxon>Halobacillus</taxon>
    </lineage>
</organism>
<protein>
    <submittedName>
        <fullName evidence="4">GNAT family N-acetyltransferase</fullName>
    </submittedName>
</protein>
<evidence type="ECO:0000259" key="3">
    <source>
        <dbReference type="PROSITE" id="PS51186"/>
    </source>
</evidence>
<dbReference type="EMBL" id="CP095073">
    <property type="protein sequence ID" value="UOQ45275.1"/>
    <property type="molecule type" value="Genomic_DNA"/>
</dbReference>
<dbReference type="InterPro" id="IPR000182">
    <property type="entry name" value="GNAT_dom"/>
</dbReference>
<dbReference type="RefSeq" id="WP_244711870.1">
    <property type="nucleotide sequence ID" value="NZ_CP095073.1"/>
</dbReference>
<evidence type="ECO:0000256" key="2">
    <source>
        <dbReference type="ARBA" id="ARBA00023315"/>
    </source>
</evidence>
<evidence type="ECO:0000313" key="4">
    <source>
        <dbReference type="EMBL" id="UOQ45275.1"/>
    </source>
</evidence>
<keyword evidence="1" id="KW-0808">Transferase</keyword>
<dbReference type="CDD" id="cd04301">
    <property type="entry name" value="NAT_SF"/>
    <property type="match status" value="1"/>
</dbReference>
<dbReference type="SUPFAM" id="SSF55729">
    <property type="entry name" value="Acyl-CoA N-acyltransferases (Nat)"/>
    <property type="match status" value="1"/>
</dbReference>
<evidence type="ECO:0000256" key="1">
    <source>
        <dbReference type="ARBA" id="ARBA00022679"/>
    </source>
</evidence>
<feature type="domain" description="N-acetyltransferase" evidence="3">
    <location>
        <begin position="156"/>
        <end position="292"/>
    </location>
</feature>
<accession>A0ABY4EMQ0</accession>
<dbReference type="PANTHER" id="PTHR43800">
    <property type="entry name" value="PEPTIDYL-LYSINE N-ACETYLTRANSFERASE YJAB"/>
    <property type="match status" value="1"/>
</dbReference>
<dbReference type="Gene3D" id="3.40.630.30">
    <property type="match status" value="1"/>
</dbReference>
<keyword evidence="2" id="KW-0012">Acyltransferase</keyword>
<dbReference type="Pfam" id="PF00583">
    <property type="entry name" value="Acetyltransf_1"/>
    <property type="match status" value="1"/>
</dbReference>
<sequence>MNVTELKVKNLHKTAQWLHDMNAQDKHFVAWLASDPNEIFEQIWTLTQFQEPLAYVAWNDEGDMIGFLGILPFFEQNLCRLLGPFALEDEEAVIEQLWDKASLTIQLHFKAVKVACFEANHALVAFTERHNFSLYNVEKTLALHKEHYSPSHEGSPAIVPLQPEDLPRLKELHPEGAYYSADEIMNYSQQAANNLWGYQQNGELMGYVYFETILAEEEGEICFVNVAKAHRGKGIGSKLIEHALQYAMEIHKLEVVTISVRTLNEQAEQLYKQLGFIEVNKIFAYEKVWDRPGSSFH</sequence>
<keyword evidence="5" id="KW-1185">Reference proteome</keyword>
<dbReference type="InterPro" id="IPR016181">
    <property type="entry name" value="Acyl_CoA_acyltransferase"/>
</dbReference>